<reference evidence="2" key="1">
    <citation type="submission" date="2022-10" db="EMBL/GenBank/DDBJ databases">
        <title>Genome assembly of Pristionchus species.</title>
        <authorList>
            <person name="Yoshida K."/>
            <person name="Sommer R.J."/>
        </authorList>
    </citation>
    <scope>NUCLEOTIDE SEQUENCE [LARGE SCALE GENOMIC DNA]</scope>
    <source>
        <strain evidence="2">RS5460</strain>
    </source>
</reference>
<proteinExistence type="predicted"/>
<evidence type="ECO:0000313" key="1">
    <source>
        <dbReference type="EMBL" id="GMR44315.1"/>
    </source>
</evidence>
<protein>
    <submittedName>
        <fullName evidence="1">Uncharacterized protein</fullName>
    </submittedName>
</protein>
<keyword evidence="2" id="KW-1185">Reference proteome</keyword>
<dbReference type="AlphaFoldDB" id="A0AAN5CFI8"/>
<organism evidence="1 2">
    <name type="scientific">Pristionchus mayeri</name>
    <dbReference type="NCBI Taxonomy" id="1317129"/>
    <lineage>
        <taxon>Eukaryota</taxon>
        <taxon>Metazoa</taxon>
        <taxon>Ecdysozoa</taxon>
        <taxon>Nematoda</taxon>
        <taxon>Chromadorea</taxon>
        <taxon>Rhabditida</taxon>
        <taxon>Rhabditina</taxon>
        <taxon>Diplogasteromorpha</taxon>
        <taxon>Diplogasteroidea</taxon>
        <taxon>Neodiplogasteridae</taxon>
        <taxon>Pristionchus</taxon>
    </lineage>
</organism>
<dbReference type="EMBL" id="BTRK01000003">
    <property type="protein sequence ID" value="GMR44315.1"/>
    <property type="molecule type" value="Genomic_DNA"/>
</dbReference>
<gene>
    <name evidence="1" type="ORF">PMAYCL1PPCAC_14510</name>
</gene>
<feature type="non-terminal residue" evidence="1">
    <location>
        <position position="197"/>
    </location>
</feature>
<dbReference type="Pfam" id="PF13896">
    <property type="entry name" value="Glyco_transf_49"/>
    <property type="match status" value="1"/>
</dbReference>
<dbReference type="Proteomes" id="UP001328107">
    <property type="component" value="Unassembled WGS sequence"/>
</dbReference>
<sequence length="197" mass="23013">QLSGYHLLPDRHRWCASENVIRPNQQAEKNRITLVLHMSADYLSEDIAEQFHNWSGLISLSIVLNDRTQFVCAERFMRSLIARHSFNNVQVHFLYQVRTLATTVEIQSIQLVIRVLKTDCSKPARRRSLTEVADYPMNMARNVARKSVRTKFVLLSDVDLLFSKGFEKRMEQAAARELREGQKKVLVFRIFEVYKKS</sequence>
<feature type="non-terminal residue" evidence="1">
    <location>
        <position position="1"/>
    </location>
</feature>
<accession>A0AAN5CFI8</accession>
<evidence type="ECO:0000313" key="2">
    <source>
        <dbReference type="Proteomes" id="UP001328107"/>
    </source>
</evidence>
<dbReference type="PANTHER" id="PTHR47411:SF3">
    <property type="entry name" value="I-BETA-1,3-N-ACETYLGLUCOSAMINYLTRANSFERASE"/>
    <property type="match status" value="1"/>
</dbReference>
<comment type="caution">
    <text evidence="1">The sequence shown here is derived from an EMBL/GenBank/DDBJ whole genome shotgun (WGS) entry which is preliminary data.</text>
</comment>
<dbReference type="PANTHER" id="PTHR47411">
    <property type="entry name" value="B3GNT1, BETA-1,3-N-ACETYLGUCOSAMINYLTRANSFERASE 1, HOMOLOG"/>
    <property type="match status" value="1"/>
</dbReference>
<name>A0AAN5CFI8_9BILA</name>